<evidence type="ECO:0000313" key="2">
    <source>
        <dbReference type="Proteomes" id="UP000004478"/>
    </source>
</evidence>
<proteinExistence type="predicted"/>
<evidence type="ECO:0000313" key="1">
    <source>
        <dbReference type="EMBL" id="EKB47227.1"/>
    </source>
</evidence>
<organism evidence="1 2">
    <name type="scientific">Cecembia lonarensis (strain CCUG 58316 / KCTC 22772 / LW9)</name>
    <dbReference type="NCBI Taxonomy" id="1225176"/>
    <lineage>
        <taxon>Bacteria</taxon>
        <taxon>Pseudomonadati</taxon>
        <taxon>Bacteroidota</taxon>
        <taxon>Cytophagia</taxon>
        <taxon>Cytophagales</taxon>
        <taxon>Cyclobacteriaceae</taxon>
        <taxon>Cecembia</taxon>
    </lineage>
</organism>
<dbReference type="AlphaFoldDB" id="K1L5C6"/>
<name>K1L5C6_CECL9</name>
<sequence>MPLSMILSGRFPISTPCSLFLSLGAYFRRIYLLMIYFPGIYSSSSVTSLPIHTIPLRSPSGLMTISSTGRWSGSVARPGCEEDCFFRVYSIFCPKASCCCSCCPDVVSKGRDNWSLLPSNRSLFCSKAILLSFSIRDSSCDSYTSFSRMTRSRSSIAFSRSIIRAMSCCFERCSIPLSMA</sequence>
<protein>
    <submittedName>
        <fullName evidence="1">Uncharacterized protein</fullName>
    </submittedName>
</protein>
<dbReference type="Proteomes" id="UP000004478">
    <property type="component" value="Unassembled WGS sequence"/>
</dbReference>
<gene>
    <name evidence="1" type="ORF">B879_04178</name>
</gene>
<comment type="caution">
    <text evidence="1">The sequence shown here is derived from an EMBL/GenBank/DDBJ whole genome shotgun (WGS) entry which is preliminary data.</text>
</comment>
<keyword evidence="2" id="KW-1185">Reference proteome</keyword>
<dbReference type="EMBL" id="AMGM01000192">
    <property type="protein sequence ID" value="EKB47227.1"/>
    <property type="molecule type" value="Genomic_DNA"/>
</dbReference>
<accession>K1L5C6</accession>
<reference evidence="1 2" key="1">
    <citation type="journal article" date="2012" name="J. Bacteriol.">
        <title>Draft Genome Sequence of Cecembia lonarensis Strain LW9T, Isolated from Lonar Lake, a Haloalkaline Lake in India.</title>
        <authorList>
            <person name="Shivaji S."/>
            <person name="Ara S."/>
            <person name="Singh A."/>
            <person name="Pinnaka A.K."/>
        </authorList>
    </citation>
    <scope>NUCLEOTIDE SEQUENCE [LARGE SCALE GENOMIC DNA]</scope>
    <source>
        <strain evidence="1 2">LW9</strain>
    </source>
</reference>